<dbReference type="InterPro" id="IPR019399">
    <property type="entry name" value="Parkin_co-regulated_protein"/>
</dbReference>
<gene>
    <name evidence="1" type="ORF">RR46_05004</name>
</gene>
<dbReference type="EMBL" id="KQ459592">
    <property type="protein sequence ID" value="KPI96879.1"/>
    <property type="molecule type" value="Genomic_DNA"/>
</dbReference>
<dbReference type="Pfam" id="PF10274">
    <property type="entry name" value="ParcG"/>
    <property type="match status" value="1"/>
</dbReference>
<proteinExistence type="predicted"/>
<dbReference type="GO" id="GO:0051879">
    <property type="term" value="F:Hsp90 protein binding"/>
    <property type="evidence" value="ECO:0007669"/>
    <property type="project" value="TreeGrafter"/>
</dbReference>
<dbReference type="GO" id="GO:0030544">
    <property type="term" value="F:Hsp70 protein binding"/>
    <property type="evidence" value="ECO:0007669"/>
    <property type="project" value="TreeGrafter"/>
</dbReference>
<keyword evidence="2" id="KW-1185">Reference proteome</keyword>
<protein>
    <submittedName>
        <fullName evidence="1">Parkin coregulated gene protein-like</fullName>
    </submittedName>
</protein>
<evidence type="ECO:0000313" key="2">
    <source>
        <dbReference type="Proteomes" id="UP000053268"/>
    </source>
</evidence>
<name>A0A194PVU2_PAPXU</name>
<dbReference type="Proteomes" id="UP000053268">
    <property type="component" value="Unassembled WGS sequence"/>
</dbReference>
<reference evidence="1 2" key="1">
    <citation type="journal article" date="2015" name="Nat. Commun.">
        <title>Outbred genome sequencing and CRISPR/Cas9 gene editing in butterflies.</title>
        <authorList>
            <person name="Li X."/>
            <person name="Fan D."/>
            <person name="Zhang W."/>
            <person name="Liu G."/>
            <person name="Zhang L."/>
            <person name="Zhao L."/>
            <person name="Fang X."/>
            <person name="Chen L."/>
            <person name="Dong Y."/>
            <person name="Chen Y."/>
            <person name="Ding Y."/>
            <person name="Zhao R."/>
            <person name="Feng M."/>
            <person name="Zhu Y."/>
            <person name="Feng Y."/>
            <person name="Jiang X."/>
            <person name="Zhu D."/>
            <person name="Xiang H."/>
            <person name="Feng X."/>
            <person name="Li S."/>
            <person name="Wang J."/>
            <person name="Zhang G."/>
            <person name="Kronforst M.R."/>
            <person name="Wang W."/>
        </authorList>
    </citation>
    <scope>NUCLEOTIDE SEQUENCE [LARGE SCALE GENOMIC DNA]</scope>
    <source>
        <strain evidence="1">Ya'a_city_454_Px</strain>
        <tissue evidence="1">Whole body</tissue>
    </source>
</reference>
<dbReference type="PANTHER" id="PTHR21207">
    <property type="entry name" value="PARKIN COREGULATED GENE PROTEIN PARK2 COREGULATED"/>
    <property type="match status" value="1"/>
</dbReference>
<dbReference type="PANTHER" id="PTHR21207:SF2">
    <property type="entry name" value="PARKIN COREGULATED GENE PROTEIN"/>
    <property type="match status" value="1"/>
</dbReference>
<dbReference type="STRING" id="66420.A0A194PVU2"/>
<dbReference type="AlphaFoldDB" id="A0A194PVU2"/>
<dbReference type="InterPro" id="IPR016024">
    <property type="entry name" value="ARM-type_fold"/>
</dbReference>
<accession>A0A194PVU2</accession>
<evidence type="ECO:0000313" key="1">
    <source>
        <dbReference type="EMBL" id="KPI96879.1"/>
    </source>
</evidence>
<dbReference type="SUPFAM" id="SSF48371">
    <property type="entry name" value="ARM repeat"/>
    <property type="match status" value="1"/>
</dbReference>
<organism evidence="1 2">
    <name type="scientific">Papilio xuthus</name>
    <name type="common">Asian swallowtail butterfly</name>
    <dbReference type="NCBI Taxonomy" id="66420"/>
    <lineage>
        <taxon>Eukaryota</taxon>
        <taxon>Metazoa</taxon>
        <taxon>Ecdysozoa</taxon>
        <taxon>Arthropoda</taxon>
        <taxon>Hexapoda</taxon>
        <taxon>Insecta</taxon>
        <taxon>Pterygota</taxon>
        <taxon>Neoptera</taxon>
        <taxon>Endopterygota</taxon>
        <taxon>Lepidoptera</taxon>
        <taxon>Glossata</taxon>
        <taxon>Ditrysia</taxon>
        <taxon>Papilionoidea</taxon>
        <taxon>Papilionidae</taxon>
        <taxon>Papilioninae</taxon>
        <taxon>Papilio</taxon>
    </lineage>
</organism>
<sequence length="260" mass="29932">MVLLPPCVPDTCGKDFRNSLHKPSPNYPYGSRKRKPRVVPAFTIQAMQKNTKVKPPPKCGVYNPLPVRPTMFRACYQRGEFPLSIEFVASGKKLSWKVPVEKLDFHHYLPIFFDGLAEADYPFTFIVKQGIHDLVTKGSHKVLPVVPQIIIPIKTCFNVPFPFGADAMATKRPTVICHALRCLQMLATYCDHVGEALVPYYRQILPMLNLFKDKNIKAWEVTKAQFAILARRSYSVAWRRKHYKARDYPTTREMREHQSL</sequence>